<dbReference type="OrthoDB" id="407355at2759"/>
<dbReference type="Pfam" id="PF01522">
    <property type="entry name" value="Polysacc_deac_1"/>
    <property type="match status" value="1"/>
</dbReference>
<dbReference type="GO" id="GO:0046872">
    <property type="term" value="F:metal ion binding"/>
    <property type="evidence" value="ECO:0007669"/>
    <property type="project" value="UniProtKB-KW"/>
</dbReference>
<sequence>MSFVSKVFSKTALLVGSVAILAGSLVSAQSMIQNCKPGYVAITYDDGPNIYTSELVKLLDSNGVKATFFINGDNFLQLNDSVIAQEALKDAYNSGHQIASHTWSHQNLDEIDGSKFDSEIVKLEQIVQQFVGKRPAYIRPPYGAASETTVKKLNDKGYQVIEWSTDTKDYESHNTETEIEHVKGSFTKANLDNGFIILAHDVYEQTTTDLTKALIKYIKGEGFKFCTVAECVGQPAYK</sequence>
<dbReference type="Gene3D" id="3.20.20.370">
    <property type="entry name" value="Glycoside hydrolase/deacetylase"/>
    <property type="match status" value="1"/>
</dbReference>
<dbReference type="EMBL" id="JAEPRD010000079">
    <property type="protein sequence ID" value="KAG2200741.1"/>
    <property type="molecule type" value="Genomic_DNA"/>
</dbReference>
<dbReference type="InterPro" id="IPR011330">
    <property type="entry name" value="Glyco_hydro/deAcase_b/a-brl"/>
</dbReference>
<feature type="signal peptide" evidence="6">
    <location>
        <begin position="1"/>
        <end position="28"/>
    </location>
</feature>
<feature type="domain" description="NodB homology" evidence="7">
    <location>
        <begin position="38"/>
        <end position="226"/>
    </location>
</feature>
<comment type="cofactor">
    <cofactor evidence="1">
        <name>Co(2+)</name>
        <dbReference type="ChEBI" id="CHEBI:48828"/>
    </cofactor>
</comment>
<dbReference type="PANTHER" id="PTHR46471">
    <property type="entry name" value="CHITIN DEACETYLASE"/>
    <property type="match status" value="1"/>
</dbReference>
<dbReference type="SUPFAM" id="SSF88713">
    <property type="entry name" value="Glycoside hydrolase/deacetylase"/>
    <property type="match status" value="1"/>
</dbReference>
<accession>A0A8H7QXW3</accession>
<evidence type="ECO:0000256" key="5">
    <source>
        <dbReference type="ARBA" id="ARBA00023277"/>
    </source>
</evidence>
<proteinExistence type="predicted"/>
<evidence type="ECO:0000313" key="8">
    <source>
        <dbReference type="EMBL" id="KAG2200741.1"/>
    </source>
</evidence>
<evidence type="ECO:0000256" key="3">
    <source>
        <dbReference type="ARBA" id="ARBA00022729"/>
    </source>
</evidence>
<keyword evidence="5" id="KW-0119">Carbohydrate metabolism</keyword>
<keyword evidence="4" id="KW-0378">Hydrolase</keyword>
<evidence type="ECO:0000256" key="4">
    <source>
        <dbReference type="ARBA" id="ARBA00022801"/>
    </source>
</evidence>
<gene>
    <name evidence="8" type="ORF">INT47_002785</name>
</gene>
<protein>
    <recommendedName>
        <fullName evidence="7">NodB homology domain-containing protein</fullName>
    </recommendedName>
</protein>
<evidence type="ECO:0000256" key="2">
    <source>
        <dbReference type="ARBA" id="ARBA00022723"/>
    </source>
</evidence>
<dbReference type="AlphaFoldDB" id="A0A8H7QXW3"/>
<dbReference type="GO" id="GO:0016810">
    <property type="term" value="F:hydrolase activity, acting on carbon-nitrogen (but not peptide) bonds"/>
    <property type="evidence" value="ECO:0007669"/>
    <property type="project" value="InterPro"/>
</dbReference>
<organism evidence="8 9">
    <name type="scientific">Mucor saturninus</name>
    <dbReference type="NCBI Taxonomy" id="64648"/>
    <lineage>
        <taxon>Eukaryota</taxon>
        <taxon>Fungi</taxon>
        <taxon>Fungi incertae sedis</taxon>
        <taxon>Mucoromycota</taxon>
        <taxon>Mucoromycotina</taxon>
        <taxon>Mucoromycetes</taxon>
        <taxon>Mucorales</taxon>
        <taxon>Mucorineae</taxon>
        <taxon>Mucoraceae</taxon>
        <taxon>Mucor</taxon>
    </lineage>
</organism>
<dbReference type="PROSITE" id="PS51677">
    <property type="entry name" value="NODB"/>
    <property type="match status" value="1"/>
</dbReference>
<evidence type="ECO:0000259" key="7">
    <source>
        <dbReference type="PROSITE" id="PS51677"/>
    </source>
</evidence>
<keyword evidence="2" id="KW-0479">Metal-binding</keyword>
<evidence type="ECO:0000256" key="6">
    <source>
        <dbReference type="SAM" id="SignalP"/>
    </source>
</evidence>
<dbReference type="InterPro" id="IPR002509">
    <property type="entry name" value="NODB_dom"/>
</dbReference>
<keyword evidence="3 6" id="KW-0732">Signal</keyword>
<dbReference type="Proteomes" id="UP000603453">
    <property type="component" value="Unassembled WGS sequence"/>
</dbReference>
<comment type="caution">
    <text evidence="8">The sequence shown here is derived from an EMBL/GenBank/DDBJ whole genome shotgun (WGS) entry which is preliminary data.</text>
</comment>
<reference evidence="8" key="1">
    <citation type="submission" date="2020-12" db="EMBL/GenBank/DDBJ databases">
        <title>Metabolic potential, ecology and presence of endohyphal bacteria is reflected in genomic diversity of Mucoromycotina.</title>
        <authorList>
            <person name="Muszewska A."/>
            <person name="Okrasinska A."/>
            <person name="Steczkiewicz K."/>
            <person name="Drgas O."/>
            <person name="Orlowska M."/>
            <person name="Perlinska-Lenart U."/>
            <person name="Aleksandrzak-Piekarczyk T."/>
            <person name="Szatraj K."/>
            <person name="Zielenkiewicz U."/>
            <person name="Pilsyk S."/>
            <person name="Malc E."/>
            <person name="Mieczkowski P."/>
            <person name="Kruszewska J.S."/>
            <person name="Biernat P."/>
            <person name="Pawlowska J."/>
        </authorList>
    </citation>
    <scope>NUCLEOTIDE SEQUENCE</scope>
    <source>
        <strain evidence="8">WA0000017839</strain>
    </source>
</reference>
<evidence type="ECO:0000313" key="9">
    <source>
        <dbReference type="Proteomes" id="UP000603453"/>
    </source>
</evidence>
<feature type="chain" id="PRO_5034198350" description="NodB homology domain-containing protein" evidence="6">
    <location>
        <begin position="29"/>
        <end position="238"/>
    </location>
</feature>
<keyword evidence="9" id="KW-1185">Reference proteome</keyword>
<evidence type="ECO:0000256" key="1">
    <source>
        <dbReference type="ARBA" id="ARBA00001941"/>
    </source>
</evidence>
<dbReference type="PANTHER" id="PTHR46471:SF4">
    <property type="entry name" value="CHITIN DEACETYLASE"/>
    <property type="match status" value="1"/>
</dbReference>
<dbReference type="GO" id="GO:0005975">
    <property type="term" value="P:carbohydrate metabolic process"/>
    <property type="evidence" value="ECO:0007669"/>
    <property type="project" value="InterPro"/>
</dbReference>
<name>A0A8H7QXW3_9FUNG</name>